<dbReference type="Pfam" id="PF05057">
    <property type="entry name" value="DUF676"/>
    <property type="match status" value="1"/>
</dbReference>
<dbReference type="EMBL" id="OU594953">
    <property type="protein sequence ID" value="CAG9279988.1"/>
    <property type="molecule type" value="Genomic_DNA"/>
</dbReference>
<dbReference type="InterPro" id="IPR029058">
    <property type="entry name" value="AB_hydrolase_fold"/>
</dbReference>
<proteinExistence type="predicted"/>
<dbReference type="Proteomes" id="UP000836788">
    <property type="component" value="Chromosome 12"/>
</dbReference>
<evidence type="ECO:0000256" key="1">
    <source>
        <dbReference type="SAM" id="SignalP"/>
    </source>
</evidence>
<feature type="domain" description="DUF676" evidence="2">
    <location>
        <begin position="66"/>
        <end position="268"/>
    </location>
</feature>
<gene>
    <name evidence="3" type="ORF">PTTT1_LOCUS11839</name>
</gene>
<dbReference type="AlphaFoldDB" id="A0A8J9X0K0"/>
<evidence type="ECO:0000313" key="3">
    <source>
        <dbReference type="EMBL" id="CAG9279988.1"/>
    </source>
</evidence>
<reference evidence="3" key="1">
    <citation type="submission" date="2022-02" db="EMBL/GenBank/DDBJ databases">
        <authorList>
            <person name="Giguere J D."/>
        </authorList>
    </citation>
    <scope>NUCLEOTIDE SEQUENCE</scope>
    <source>
        <strain evidence="3">CCAP 1055/1</strain>
    </source>
</reference>
<dbReference type="InterPro" id="IPR044294">
    <property type="entry name" value="Lipase-like"/>
</dbReference>
<dbReference type="PANTHER" id="PTHR12482:SF62">
    <property type="entry name" value="LIPASE ROG1-RELATED"/>
    <property type="match status" value="1"/>
</dbReference>
<protein>
    <recommendedName>
        <fullName evidence="2">DUF676 domain-containing protein</fullName>
    </recommendedName>
</protein>
<dbReference type="PANTHER" id="PTHR12482">
    <property type="entry name" value="LIPASE ROG1-RELATED-RELATED"/>
    <property type="match status" value="1"/>
</dbReference>
<feature type="signal peptide" evidence="1">
    <location>
        <begin position="1"/>
        <end position="20"/>
    </location>
</feature>
<keyword evidence="1" id="KW-0732">Signal</keyword>
<accession>A0A8J9X0K0</accession>
<dbReference type="InterPro" id="IPR007751">
    <property type="entry name" value="DUF676_lipase-like"/>
</dbReference>
<sequence>MNVLWSGSLASLLMASIVSALFNRSSSTWRAVTEMGSTLSNLGTFSSSSIPGPRKRTIRILPNTVQQVHVVILVHGWMGNPSELAYLQSTMERQASTIEADDPAIIFFVHSAEANDGRTSDGIEAGGKRLAAEVNKILCDAMESDASRRDVSLSFVGNSLGGLYARYALSQIDALQQCSLSNDKISQKSSRVIPRVFCTTATPHLGVSRYTYLPLPRAAEYIVAKVLKPTGLDLFRYTEVIQNLATQKKFLDPLRSFAKRIAYANAYSTDFQVPTATAGFLADTDSTHRRVAFQENSSFVELIVETPKYVDDKFDSGGSDESPATCEDLSRRLDALGWTKVFCDVRGSLPSVPLPFHTKDAWSSDSAHRSKTYTSRELLASLAGLDWGRWHAPFGHTVLVANSKNDVYSKLNAAGQPIMDQLASDLIQDILREEL</sequence>
<dbReference type="Gene3D" id="3.40.50.1820">
    <property type="entry name" value="alpha/beta hydrolase"/>
    <property type="match status" value="1"/>
</dbReference>
<dbReference type="SUPFAM" id="SSF53474">
    <property type="entry name" value="alpha/beta-Hydrolases"/>
    <property type="match status" value="1"/>
</dbReference>
<evidence type="ECO:0000259" key="2">
    <source>
        <dbReference type="Pfam" id="PF05057"/>
    </source>
</evidence>
<feature type="chain" id="PRO_5035448472" description="DUF676 domain-containing protein" evidence="1">
    <location>
        <begin position="21"/>
        <end position="435"/>
    </location>
</feature>
<organism evidence="3">
    <name type="scientific">Phaeodactylum tricornutum</name>
    <name type="common">Diatom</name>
    <dbReference type="NCBI Taxonomy" id="2850"/>
    <lineage>
        <taxon>Eukaryota</taxon>
        <taxon>Sar</taxon>
        <taxon>Stramenopiles</taxon>
        <taxon>Ochrophyta</taxon>
        <taxon>Bacillariophyta</taxon>
        <taxon>Bacillariophyceae</taxon>
        <taxon>Bacillariophycidae</taxon>
        <taxon>Naviculales</taxon>
        <taxon>Phaeodactylaceae</taxon>
        <taxon>Phaeodactylum</taxon>
    </lineage>
</organism>
<name>A0A8J9X0K0_PHATR</name>